<keyword evidence="5" id="KW-0539">Nucleus</keyword>
<feature type="compositionally biased region" description="Basic and acidic residues" evidence="7">
    <location>
        <begin position="1226"/>
        <end position="1255"/>
    </location>
</feature>
<dbReference type="PANTHER" id="PTHR10825">
    <property type="entry name" value="RING FINGER DOMAIN-CONTAINING, POLYCOMB GROUP COMPONENT"/>
    <property type="match status" value="1"/>
</dbReference>
<dbReference type="GO" id="GO:0008270">
    <property type="term" value="F:zinc ion binding"/>
    <property type="evidence" value="ECO:0007669"/>
    <property type="project" value="UniProtKB-KW"/>
</dbReference>
<evidence type="ECO:0000256" key="5">
    <source>
        <dbReference type="ARBA" id="ARBA00023242"/>
    </source>
</evidence>
<feature type="region of interest" description="Disordered" evidence="7">
    <location>
        <begin position="780"/>
        <end position="817"/>
    </location>
</feature>
<feature type="region of interest" description="Disordered" evidence="7">
    <location>
        <begin position="955"/>
        <end position="1022"/>
    </location>
</feature>
<feature type="region of interest" description="Disordered" evidence="7">
    <location>
        <begin position="1058"/>
        <end position="1279"/>
    </location>
</feature>
<evidence type="ECO:0000313" key="9">
    <source>
        <dbReference type="EMBL" id="KAL1502717.1"/>
    </source>
</evidence>
<feature type="compositionally biased region" description="Basic and acidic residues" evidence="7">
    <location>
        <begin position="509"/>
        <end position="520"/>
    </location>
</feature>
<feature type="domain" description="RING-type" evidence="8">
    <location>
        <begin position="27"/>
        <end position="66"/>
    </location>
</feature>
<feature type="compositionally biased region" description="Polar residues" evidence="7">
    <location>
        <begin position="1157"/>
        <end position="1187"/>
    </location>
</feature>
<feature type="compositionally biased region" description="Polar residues" evidence="7">
    <location>
        <begin position="522"/>
        <end position="540"/>
    </location>
</feature>
<dbReference type="InterPro" id="IPR017907">
    <property type="entry name" value="Znf_RING_CS"/>
</dbReference>
<keyword evidence="4" id="KW-0862">Zinc</keyword>
<reference evidence="9 10" key="1">
    <citation type="submission" date="2024-05" db="EMBL/GenBank/DDBJ databases">
        <title>Genetic variation in Jamaican populations of the coffee berry borer (Hypothenemus hampei).</title>
        <authorList>
            <person name="Errbii M."/>
            <person name="Myrie A."/>
        </authorList>
    </citation>
    <scope>NUCLEOTIDE SEQUENCE [LARGE SCALE GENOMIC DNA]</scope>
    <source>
        <strain evidence="9">JA-Hopewell-2020-01-JO</strain>
        <tissue evidence="9">Whole body</tissue>
    </source>
</reference>
<evidence type="ECO:0000256" key="1">
    <source>
        <dbReference type="ARBA" id="ARBA00004123"/>
    </source>
</evidence>
<dbReference type="SUPFAM" id="SSF57850">
    <property type="entry name" value="RING/U-box"/>
    <property type="match status" value="1"/>
</dbReference>
<evidence type="ECO:0000259" key="8">
    <source>
        <dbReference type="PROSITE" id="PS50089"/>
    </source>
</evidence>
<dbReference type="InterPro" id="IPR032443">
    <property type="entry name" value="RAWUL"/>
</dbReference>
<dbReference type="FunFam" id="3.30.40.10:FF:000033">
    <property type="entry name" value="Polycomb group RING finger protein 3"/>
    <property type="match status" value="1"/>
</dbReference>
<keyword evidence="10" id="KW-1185">Reference proteome</keyword>
<feature type="compositionally biased region" description="Polar residues" evidence="7">
    <location>
        <begin position="1106"/>
        <end position="1129"/>
    </location>
</feature>
<protein>
    <recommendedName>
        <fullName evidence="8">RING-type domain-containing protein</fullName>
    </recommendedName>
</protein>
<feature type="compositionally biased region" description="Basic and acidic residues" evidence="7">
    <location>
        <begin position="1008"/>
        <end position="1022"/>
    </location>
</feature>
<dbReference type="Gene3D" id="3.30.40.10">
    <property type="entry name" value="Zinc/RING finger domain, C3HC4 (zinc finger)"/>
    <property type="match status" value="1"/>
</dbReference>
<feature type="region of interest" description="Disordered" evidence="7">
    <location>
        <begin position="430"/>
        <end position="470"/>
    </location>
</feature>
<feature type="region of interest" description="Disordered" evidence="7">
    <location>
        <begin position="644"/>
        <end position="668"/>
    </location>
</feature>
<keyword evidence="2" id="KW-0479">Metal-binding</keyword>
<dbReference type="EMBL" id="JBDJPC010000005">
    <property type="protein sequence ID" value="KAL1502717.1"/>
    <property type="molecule type" value="Genomic_DNA"/>
</dbReference>
<dbReference type="InterPro" id="IPR013083">
    <property type="entry name" value="Znf_RING/FYVE/PHD"/>
</dbReference>
<evidence type="ECO:0000256" key="4">
    <source>
        <dbReference type="ARBA" id="ARBA00022833"/>
    </source>
</evidence>
<feature type="compositionally biased region" description="Polar residues" evidence="7">
    <location>
        <begin position="1269"/>
        <end position="1279"/>
    </location>
</feature>
<accession>A0ABD1EV97</accession>
<dbReference type="Pfam" id="PF16207">
    <property type="entry name" value="RAWUL"/>
    <property type="match status" value="1"/>
</dbReference>
<feature type="region of interest" description="Disordered" evidence="7">
    <location>
        <begin position="831"/>
        <end position="899"/>
    </location>
</feature>
<dbReference type="AlphaFoldDB" id="A0ABD1EV97"/>
<sequence length="1279" mass="141454">MDKTKHKIMLRRGHKPPISELNSGITCKLCKGYFIDATTIIECLHTFCRSCIVRYLESNKYCPICDVQVHKTKPLLNIRQDKTIQDLVYKLVPRLYQNEIKRRKVFYETHPAAKPTITEQNMITQYNNILTPEELIDFTMNYYGCSIPPRYLRCSCAVTTSHLKRLIYAKFDLTERHKVEVLFNEDVLDDSLSLMDIAYIYSWKKKEPLNLSYKIYECGVKKPRLNCEDGTSTVSSNNNNNWKEVQLRISENGEMSITGIKDSNMLNLLEETEKFKSEIVINESKHLDEDSKSEVSSKGSKDQVDELIAKKTPEGKKELPDLKFIGKTNNANGKANVNSVSKLNASALKEEKAKEKLCDTISNGEDSFTITLSSDREINKANATVPKTIEFTDGLNLNSELSLIPLNSHCASFSNSSGTTMVFSTINKSMCSTKPSSETTTRTNASEKKEGTTSNDIKQSNILKRKGEDLTKTIEVPSKLPKPTILNHSIGLMNLSNSHPLKKHSKLSRNGERRPLDVNDKMSLSNTNVTVSHATPKSVDNNTNKPIIINKNLNYLHVNKNKVNSVPCYMPKTSGKSNGENDEGVQQKLEGPLMSKHLHSYQNAHHTAIITPSQLPHHQHMNSLQHRAKDEENSKAIDINSAINTNTESSGNGTLLTTVKPKPSTPLGYKTLRDPPKSWNSQINSQIAKVNQNVKAQQMANLAASSQTSGTPNKGAGDLKNVRPAKFFKGRNMPRYLGNPASGVKPMYQVHVSPEKEKNQDAKTEKSEIKKHSIVKIDPKTLKPISEKAPETSNLSVNVSTTQSGQELRLNPTTGDLKINTSSVSIFNPLKLQQNSPKCDRRSPKSPHSPKIKSTLTVTTSTSSTSASTTALSPKQQRDKTSLTFTPPNPFIPNLASPTVNPNQFLYPATGFPTYDPRFMAACHSLWYTQRMAAAAAAGLVPSALPHGFGLNIGLPSPPSPQSHSSGASKHSPVSKATAAPKINNSQQHSPSQTTKSMSTVVTSGTKKSKESPSAKNDKSLETALEKLTQNKTKELNENSDKKDLEIVNGSHSLTTNLAESKVGAETPNVYKEENKVECTEVSETPMEKTQLLEKSDESKRPQELNEANSDNFVSPNETVEKSNNLEVHNQSKTEDSSVKIETKEVVSEKKSEEITRQNTNNRLETVSGESDSLKVENTNADQIQNDADNKSDVPQKCNEKTDDKPSSDKITSSDNKVESSVNGDLSKEIVEVASEKLEKSMEVSEENKTNKEDNAVQDVAPTVKCMENSENANSDAGH</sequence>
<dbReference type="GO" id="GO:0031519">
    <property type="term" value="C:PcG protein complex"/>
    <property type="evidence" value="ECO:0007669"/>
    <property type="project" value="UniProtKB-ARBA"/>
</dbReference>
<feature type="compositionally biased region" description="Basic and acidic residues" evidence="7">
    <location>
        <begin position="1130"/>
        <end position="1156"/>
    </location>
</feature>
<dbReference type="PROSITE" id="PS50089">
    <property type="entry name" value="ZF_RING_2"/>
    <property type="match status" value="1"/>
</dbReference>
<dbReference type="PANTHER" id="PTHR10825:SF72">
    <property type="entry name" value="UBIQUITIN-LIKE DOMAIN-CONTAINING PROTEIN"/>
    <property type="match status" value="1"/>
</dbReference>
<dbReference type="PROSITE" id="PS00518">
    <property type="entry name" value="ZF_RING_1"/>
    <property type="match status" value="1"/>
</dbReference>
<dbReference type="Pfam" id="PF13923">
    <property type="entry name" value="zf-C3HC4_2"/>
    <property type="match status" value="1"/>
</dbReference>
<feature type="region of interest" description="Disordered" evidence="7">
    <location>
        <begin position="494"/>
        <end position="543"/>
    </location>
</feature>
<evidence type="ECO:0000313" key="10">
    <source>
        <dbReference type="Proteomes" id="UP001566132"/>
    </source>
</evidence>
<keyword evidence="3 6" id="KW-0863">Zinc-finger</keyword>
<evidence type="ECO:0000256" key="6">
    <source>
        <dbReference type="PROSITE-ProRule" id="PRU00175"/>
    </source>
</evidence>
<comment type="caution">
    <text evidence="9">The sequence shown here is derived from an EMBL/GenBank/DDBJ whole genome shotgun (WGS) entry which is preliminary data.</text>
</comment>
<feature type="compositionally biased region" description="Polar residues" evidence="7">
    <location>
        <begin position="1209"/>
        <end position="1224"/>
    </location>
</feature>
<dbReference type="Proteomes" id="UP001566132">
    <property type="component" value="Unassembled WGS sequence"/>
</dbReference>
<proteinExistence type="predicted"/>
<evidence type="ECO:0000256" key="3">
    <source>
        <dbReference type="ARBA" id="ARBA00022771"/>
    </source>
</evidence>
<feature type="compositionally biased region" description="Basic and acidic residues" evidence="7">
    <location>
        <begin position="1091"/>
        <end position="1104"/>
    </location>
</feature>
<dbReference type="SMART" id="SM00184">
    <property type="entry name" value="RING"/>
    <property type="match status" value="1"/>
</dbReference>
<feature type="compositionally biased region" description="Polar residues" evidence="7">
    <location>
        <begin position="430"/>
        <end position="444"/>
    </location>
</feature>
<feature type="compositionally biased region" description="Low complexity" evidence="7">
    <location>
        <begin position="962"/>
        <end position="975"/>
    </location>
</feature>
<evidence type="ECO:0000256" key="7">
    <source>
        <dbReference type="SAM" id="MobiDB-lite"/>
    </source>
</evidence>
<comment type="subcellular location">
    <subcellularLocation>
        <location evidence="1">Nucleus</location>
    </subcellularLocation>
</comment>
<evidence type="ECO:0000256" key="2">
    <source>
        <dbReference type="ARBA" id="ARBA00022723"/>
    </source>
</evidence>
<feature type="compositionally biased region" description="Polar residues" evidence="7">
    <location>
        <begin position="983"/>
        <end position="1006"/>
    </location>
</feature>
<feature type="compositionally biased region" description="Polar residues" evidence="7">
    <location>
        <begin position="644"/>
        <end position="657"/>
    </location>
</feature>
<dbReference type="InterPro" id="IPR001841">
    <property type="entry name" value="Znf_RING"/>
</dbReference>
<organism evidence="9 10">
    <name type="scientific">Hypothenemus hampei</name>
    <name type="common">Coffee berry borer</name>
    <dbReference type="NCBI Taxonomy" id="57062"/>
    <lineage>
        <taxon>Eukaryota</taxon>
        <taxon>Metazoa</taxon>
        <taxon>Ecdysozoa</taxon>
        <taxon>Arthropoda</taxon>
        <taxon>Hexapoda</taxon>
        <taxon>Insecta</taxon>
        <taxon>Pterygota</taxon>
        <taxon>Neoptera</taxon>
        <taxon>Endopterygota</taxon>
        <taxon>Coleoptera</taxon>
        <taxon>Polyphaga</taxon>
        <taxon>Cucujiformia</taxon>
        <taxon>Curculionidae</taxon>
        <taxon>Scolytinae</taxon>
        <taxon>Hypothenemus</taxon>
    </lineage>
</organism>
<feature type="compositionally biased region" description="Basic and acidic residues" evidence="7">
    <location>
        <begin position="1188"/>
        <end position="1208"/>
    </location>
</feature>
<feature type="compositionally biased region" description="Low complexity" evidence="7">
    <location>
        <begin position="852"/>
        <end position="873"/>
    </location>
</feature>
<name>A0ABD1EV97_HYPHA</name>
<dbReference type="Gene3D" id="3.10.20.90">
    <property type="entry name" value="Phosphatidylinositol 3-kinase Catalytic Subunit, Chain A, domain 1"/>
    <property type="match status" value="1"/>
</dbReference>
<feature type="compositionally biased region" description="Basic and acidic residues" evidence="7">
    <location>
        <begin position="780"/>
        <end position="790"/>
    </location>
</feature>
<gene>
    <name evidence="9" type="ORF">ABEB36_007821</name>
</gene>
<feature type="compositionally biased region" description="Polar residues" evidence="7">
    <location>
        <begin position="452"/>
        <end position="462"/>
    </location>
</feature>
<feature type="compositionally biased region" description="Polar residues" evidence="7">
    <location>
        <begin position="791"/>
        <end position="817"/>
    </location>
</feature>